<proteinExistence type="predicted"/>
<dbReference type="GO" id="GO:0008757">
    <property type="term" value="F:S-adenosylmethionine-dependent methyltransferase activity"/>
    <property type="evidence" value="ECO:0007669"/>
    <property type="project" value="UniProtKB-ARBA"/>
</dbReference>
<sequence>MRYIRFLKTPRIIQEKNNPSKTSIYALVTITSDLGDSFLSGDLTLSAELHSANSKHPGILVWRTVQWSSGMRTLAISLPLSQRRQVWPVRVRVGVDAKSKSDEFEKLYSSDCCGVVSAWSAELNPAKGVREAQKLVERRLAVCGAGDLHVWEETGESIARHVWDAGVTMACHIGDFLAKLAQKKDSRDRSVAIGGTKKLRVIELGTGCGIVGISIAQFTENADVILTDLPEAEEIVERNISCARLAEGTKASFLQLDWDDDLPTDLLPNINSEGTIDLIVASDCTYNADSSPALVNILQRLAKVSSGAPVMIAMKKRHDSEEVFFQLMADAGFQEEDVVQMPLPGDEHSENETVFVHTFRHRQR</sequence>
<evidence type="ECO:0000313" key="1">
    <source>
        <dbReference type="EMBL" id="KAF2749258.1"/>
    </source>
</evidence>
<name>A0A6A6VF63_9PLEO</name>
<dbReference type="EMBL" id="MU006566">
    <property type="protein sequence ID" value="KAF2749258.1"/>
    <property type="molecule type" value="Genomic_DNA"/>
</dbReference>
<protein>
    <submittedName>
        <fullName evidence="1">Uncharacterized protein</fullName>
    </submittedName>
</protein>
<dbReference type="CDD" id="cd02440">
    <property type="entry name" value="AdoMet_MTases"/>
    <property type="match status" value="1"/>
</dbReference>
<dbReference type="Gene3D" id="3.40.50.150">
    <property type="entry name" value="Vaccinia Virus protein VP39"/>
    <property type="match status" value="1"/>
</dbReference>
<dbReference type="Pfam" id="PF10294">
    <property type="entry name" value="Methyltransf_16"/>
    <property type="match status" value="1"/>
</dbReference>
<dbReference type="PANTHER" id="PTHR14614">
    <property type="entry name" value="HEPATOCELLULAR CARCINOMA-ASSOCIATED ANTIGEN"/>
    <property type="match status" value="1"/>
</dbReference>
<reference evidence="1" key="1">
    <citation type="journal article" date="2020" name="Stud. Mycol.">
        <title>101 Dothideomycetes genomes: a test case for predicting lifestyles and emergence of pathogens.</title>
        <authorList>
            <person name="Haridas S."/>
            <person name="Albert R."/>
            <person name="Binder M."/>
            <person name="Bloem J."/>
            <person name="Labutti K."/>
            <person name="Salamov A."/>
            <person name="Andreopoulos B."/>
            <person name="Baker S."/>
            <person name="Barry K."/>
            <person name="Bills G."/>
            <person name="Bluhm B."/>
            <person name="Cannon C."/>
            <person name="Castanera R."/>
            <person name="Culley D."/>
            <person name="Daum C."/>
            <person name="Ezra D."/>
            <person name="Gonzalez J."/>
            <person name="Henrissat B."/>
            <person name="Kuo A."/>
            <person name="Liang C."/>
            <person name="Lipzen A."/>
            <person name="Lutzoni F."/>
            <person name="Magnuson J."/>
            <person name="Mondo S."/>
            <person name="Nolan M."/>
            <person name="Ohm R."/>
            <person name="Pangilinan J."/>
            <person name="Park H.-J."/>
            <person name="Ramirez L."/>
            <person name="Alfaro M."/>
            <person name="Sun H."/>
            <person name="Tritt A."/>
            <person name="Yoshinaga Y."/>
            <person name="Zwiers L.-H."/>
            <person name="Turgeon B."/>
            <person name="Goodwin S."/>
            <person name="Spatafora J."/>
            <person name="Crous P."/>
            <person name="Grigoriev I."/>
        </authorList>
    </citation>
    <scope>NUCLEOTIDE SEQUENCE</scope>
    <source>
        <strain evidence="1">CBS 119925</strain>
    </source>
</reference>
<dbReference type="AlphaFoldDB" id="A0A6A6VF63"/>
<dbReference type="PANTHER" id="PTHR14614:SF132">
    <property type="entry name" value="PROTEIN-LYSINE METHYLTRANSFERASE C42C1.13"/>
    <property type="match status" value="1"/>
</dbReference>
<accession>A0A6A6VF63</accession>
<gene>
    <name evidence="1" type="ORF">M011DRAFT_439592</name>
</gene>
<dbReference type="SUPFAM" id="SSF53335">
    <property type="entry name" value="S-adenosyl-L-methionine-dependent methyltransferases"/>
    <property type="match status" value="1"/>
</dbReference>
<dbReference type="InterPro" id="IPR019410">
    <property type="entry name" value="Methyltransf_16"/>
</dbReference>
<dbReference type="InterPro" id="IPR029063">
    <property type="entry name" value="SAM-dependent_MTases_sf"/>
</dbReference>
<evidence type="ECO:0000313" key="2">
    <source>
        <dbReference type="Proteomes" id="UP000799440"/>
    </source>
</evidence>
<dbReference type="GO" id="GO:0005829">
    <property type="term" value="C:cytosol"/>
    <property type="evidence" value="ECO:0007669"/>
    <property type="project" value="TreeGrafter"/>
</dbReference>
<dbReference type="Proteomes" id="UP000799440">
    <property type="component" value="Unassembled WGS sequence"/>
</dbReference>
<organism evidence="1 2">
    <name type="scientific">Sporormia fimetaria CBS 119925</name>
    <dbReference type="NCBI Taxonomy" id="1340428"/>
    <lineage>
        <taxon>Eukaryota</taxon>
        <taxon>Fungi</taxon>
        <taxon>Dikarya</taxon>
        <taxon>Ascomycota</taxon>
        <taxon>Pezizomycotina</taxon>
        <taxon>Dothideomycetes</taxon>
        <taxon>Pleosporomycetidae</taxon>
        <taxon>Pleosporales</taxon>
        <taxon>Sporormiaceae</taxon>
        <taxon>Sporormia</taxon>
    </lineage>
</organism>
<dbReference type="OrthoDB" id="413520at2759"/>
<keyword evidence="2" id="KW-1185">Reference proteome</keyword>